<keyword evidence="3 5" id="KW-1133">Transmembrane helix</keyword>
<name>A0AAU0MVR9_9GAMM</name>
<dbReference type="EMBL" id="CP137555">
    <property type="protein sequence ID" value="WOX04135.1"/>
    <property type="molecule type" value="Genomic_DNA"/>
</dbReference>
<feature type="transmembrane region" description="Helical" evidence="5">
    <location>
        <begin position="334"/>
        <end position="354"/>
    </location>
</feature>
<reference evidence="7 8" key="1">
    <citation type="submission" date="2023-10" db="EMBL/GenBank/DDBJ databases">
        <title>Description of Microbulbifer bruguierae sp. nov., isolated from the sediments of mangrove plant Bruguiera sexangula and comparative genomic analyses of the genus Microbulbifer.</title>
        <authorList>
            <person name="Long M."/>
        </authorList>
    </citation>
    <scope>NUCLEOTIDE SEQUENCE [LARGE SCALE GENOMIC DNA]</scope>
    <source>
        <strain evidence="7 8">SPO729</strain>
    </source>
</reference>
<feature type="transmembrane region" description="Helical" evidence="5">
    <location>
        <begin position="390"/>
        <end position="419"/>
    </location>
</feature>
<dbReference type="InterPro" id="IPR001902">
    <property type="entry name" value="SLC26A/SulP_fam"/>
</dbReference>
<feature type="domain" description="STAS" evidence="6">
    <location>
        <begin position="445"/>
        <end position="559"/>
    </location>
</feature>
<dbReference type="PROSITE" id="PS50801">
    <property type="entry name" value="STAS"/>
    <property type="match status" value="1"/>
</dbReference>
<dbReference type="InterPro" id="IPR036513">
    <property type="entry name" value="STAS_dom_sf"/>
</dbReference>
<comment type="subcellular location">
    <subcellularLocation>
        <location evidence="1">Membrane</location>
        <topology evidence="1">Multi-pass membrane protein</topology>
    </subcellularLocation>
</comment>
<evidence type="ECO:0000313" key="8">
    <source>
        <dbReference type="Proteomes" id="UP001302477"/>
    </source>
</evidence>
<dbReference type="RefSeq" id="WP_318952613.1">
    <property type="nucleotide sequence ID" value="NZ_CP137555.1"/>
</dbReference>
<dbReference type="KEGG" id="mpaf:R5R33_10305"/>
<dbReference type="Proteomes" id="UP001302477">
    <property type="component" value="Chromosome"/>
</dbReference>
<dbReference type="InterPro" id="IPR002645">
    <property type="entry name" value="STAS_dom"/>
</dbReference>
<gene>
    <name evidence="7" type="ORF">R5R33_10305</name>
</gene>
<evidence type="ECO:0000259" key="6">
    <source>
        <dbReference type="PROSITE" id="PS50801"/>
    </source>
</evidence>
<keyword evidence="8" id="KW-1185">Reference proteome</keyword>
<dbReference type="InterPro" id="IPR011547">
    <property type="entry name" value="SLC26A/SulP_dom"/>
</dbReference>
<feature type="transmembrane region" description="Helical" evidence="5">
    <location>
        <begin position="53"/>
        <end position="74"/>
    </location>
</feature>
<evidence type="ECO:0000313" key="7">
    <source>
        <dbReference type="EMBL" id="WOX04135.1"/>
    </source>
</evidence>
<evidence type="ECO:0000256" key="4">
    <source>
        <dbReference type="ARBA" id="ARBA00023136"/>
    </source>
</evidence>
<feature type="transmembrane region" description="Helical" evidence="5">
    <location>
        <begin position="107"/>
        <end position="128"/>
    </location>
</feature>
<evidence type="ECO:0000256" key="1">
    <source>
        <dbReference type="ARBA" id="ARBA00004141"/>
    </source>
</evidence>
<evidence type="ECO:0000256" key="3">
    <source>
        <dbReference type="ARBA" id="ARBA00022989"/>
    </source>
</evidence>
<proteinExistence type="predicted"/>
<feature type="transmembrane region" description="Helical" evidence="5">
    <location>
        <begin position="184"/>
        <end position="203"/>
    </location>
</feature>
<feature type="transmembrane region" description="Helical" evidence="5">
    <location>
        <begin position="140"/>
        <end position="164"/>
    </location>
</feature>
<accession>A0AAU0MVR9</accession>
<feature type="transmembrane region" description="Helical" evidence="5">
    <location>
        <begin position="210"/>
        <end position="227"/>
    </location>
</feature>
<keyword evidence="4 5" id="KW-0472">Membrane</keyword>
<dbReference type="SUPFAM" id="SSF52091">
    <property type="entry name" value="SpoIIaa-like"/>
    <property type="match status" value="1"/>
</dbReference>
<dbReference type="PANTHER" id="PTHR11814">
    <property type="entry name" value="SULFATE TRANSPORTER"/>
    <property type="match status" value="1"/>
</dbReference>
<feature type="transmembrane region" description="Helical" evidence="5">
    <location>
        <begin position="265"/>
        <end position="284"/>
    </location>
</feature>
<dbReference type="Pfam" id="PF00916">
    <property type="entry name" value="Sulfate_transp"/>
    <property type="match status" value="1"/>
</dbReference>
<dbReference type="Gene3D" id="3.30.750.24">
    <property type="entry name" value="STAS domain"/>
    <property type="match status" value="1"/>
</dbReference>
<dbReference type="CDD" id="cd07042">
    <property type="entry name" value="STAS_SulP_like_sulfate_transporter"/>
    <property type="match status" value="1"/>
</dbReference>
<dbReference type="AlphaFoldDB" id="A0AAU0MVR9"/>
<feature type="transmembrane region" description="Helical" evidence="5">
    <location>
        <begin position="81"/>
        <end position="101"/>
    </location>
</feature>
<dbReference type="GO" id="GO:0016020">
    <property type="term" value="C:membrane"/>
    <property type="evidence" value="ECO:0007669"/>
    <property type="project" value="UniProtKB-SubCell"/>
</dbReference>
<dbReference type="Pfam" id="PF01740">
    <property type="entry name" value="STAS"/>
    <property type="match status" value="1"/>
</dbReference>
<evidence type="ECO:0000256" key="2">
    <source>
        <dbReference type="ARBA" id="ARBA00022692"/>
    </source>
</evidence>
<protein>
    <submittedName>
        <fullName evidence="7">SulP family inorganic anion transporter</fullName>
    </submittedName>
</protein>
<keyword evidence="2 5" id="KW-0812">Transmembrane</keyword>
<dbReference type="GO" id="GO:0055085">
    <property type="term" value="P:transmembrane transport"/>
    <property type="evidence" value="ECO:0007669"/>
    <property type="project" value="InterPro"/>
</dbReference>
<sequence length="562" mass="59525">MPKRIDDRPAAGAWPVLLGIRPLSVRQIPAEILAGITLAALAVPEVMGYARIAGMPVVTGIYTLIVPLFIYALLGASRHLVVGADSATAAILAAGLAGIAATSSAHYVALATVTALFAAFLLLVARLVRLGFLANFLSRTVLIGFLSGVGIQVALGQLPGMVGLQVSGGDEWHKLHAAVRNLDATNAYAIGISAAAVILILCCKKRSPRIPGALIAVIAATFASWALDLQRHLPVLGEIPAGFPDFGLPQIHWERQLLVELMPTAFAICFVILAQSAATARAYAERYGERFDEEADLVGLSAANLGAALTGTFVVNGSPTKSQIVDSAGGRTQFSMLTAGVIALLVLLFLTRPLGHMPDAVLAAVVFLIGLELIDLRGLREIYRTRPLEFWVAVVTMATVVLIGVEQGIMLALALSLVVHTRHGYNPTNVLLVPVAGEGWRARPIASGVQAVPGLIIYRFNHSMYYANAQRLTDEVTQLVDTAEPRLHCFCIELSAVDDVDFTAAEALAKLHRALSARGIRLLFTTVMLGESTRALAQVRALVGEEAIYPSLNAVVAAATEV</sequence>
<evidence type="ECO:0000256" key="5">
    <source>
        <dbReference type="SAM" id="Phobius"/>
    </source>
</evidence>
<organism evidence="7 8">
    <name type="scientific">Microbulbifer pacificus</name>
    <dbReference type="NCBI Taxonomy" id="407164"/>
    <lineage>
        <taxon>Bacteria</taxon>
        <taxon>Pseudomonadati</taxon>
        <taxon>Pseudomonadota</taxon>
        <taxon>Gammaproteobacteria</taxon>
        <taxon>Cellvibrionales</taxon>
        <taxon>Microbulbiferaceae</taxon>
        <taxon>Microbulbifer</taxon>
    </lineage>
</organism>